<evidence type="ECO:0000256" key="3">
    <source>
        <dbReference type="SAM" id="MobiDB-lite"/>
    </source>
</evidence>
<organism evidence="5 7">
    <name type="scientific">Rotaria sordida</name>
    <dbReference type="NCBI Taxonomy" id="392033"/>
    <lineage>
        <taxon>Eukaryota</taxon>
        <taxon>Metazoa</taxon>
        <taxon>Spiralia</taxon>
        <taxon>Gnathifera</taxon>
        <taxon>Rotifera</taxon>
        <taxon>Eurotatoria</taxon>
        <taxon>Bdelloidea</taxon>
        <taxon>Philodinida</taxon>
        <taxon>Philodinidae</taxon>
        <taxon>Rotaria</taxon>
    </lineage>
</organism>
<dbReference type="PANTHER" id="PTHR45752:SF196">
    <property type="entry name" value="GH17740P"/>
    <property type="match status" value="1"/>
</dbReference>
<feature type="compositionally biased region" description="Basic and acidic residues" evidence="3">
    <location>
        <begin position="164"/>
        <end position="215"/>
    </location>
</feature>
<dbReference type="SMART" id="SM00369">
    <property type="entry name" value="LRR_TYP"/>
    <property type="match status" value="3"/>
</dbReference>
<dbReference type="SUPFAM" id="SSF52058">
    <property type="entry name" value="L domain-like"/>
    <property type="match status" value="1"/>
</dbReference>
<dbReference type="EMBL" id="CAJNOO010000002">
    <property type="protein sequence ID" value="CAF0730983.1"/>
    <property type="molecule type" value="Genomic_DNA"/>
</dbReference>
<keyword evidence="2" id="KW-0677">Repeat</keyword>
<dbReference type="PRINTS" id="PR00019">
    <property type="entry name" value="LEURICHRPT"/>
</dbReference>
<comment type="caution">
    <text evidence="5">The sequence shown here is derived from an EMBL/GenBank/DDBJ whole genome shotgun (WGS) entry which is preliminary data.</text>
</comment>
<dbReference type="InterPro" id="IPR003591">
    <property type="entry name" value="Leu-rich_rpt_typical-subtyp"/>
</dbReference>
<dbReference type="AlphaFoldDB" id="A0A813QXQ7"/>
<dbReference type="Proteomes" id="UP000663889">
    <property type="component" value="Unassembled WGS sequence"/>
</dbReference>
<sequence length="264" mass="31064">MSSKSHLKLKDYLSEDGKLDLSILNLKAVPNINDILALRKDDFIKLEGIHTLDLSKNHLTKLPENFGQLKSLKQLDLFDNHIINLPLSFCELTKLEYLDLKNNPLDDDLQNQAGKCLNKKECRLCAEKVLRYIETRKTEYEKEKALQLKKKQANEKAKAKKREKQAEKEREEKRLKRIENAQKRLSEKENKEEEEINKNENENNENEEKTEAKNNHEDQAEGFLSQVIDGALNGLLLSLMIVFTWEFYHHRQQPINLLDFYKYI</sequence>
<dbReference type="InterPro" id="IPR032675">
    <property type="entry name" value="LRR_dom_sf"/>
</dbReference>
<dbReference type="PANTHER" id="PTHR45752">
    <property type="entry name" value="LEUCINE-RICH REPEAT-CONTAINING"/>
    <property type="match status" value="1"/>
</dbReference>
<proteinExistence type="predicted"/>
<evidence type="ECO:0000313" key="5">
    <source>
        <dbReference type="EMBL" id="CAF0773985.1"/>
    </source>
</evidence>
<dbReference type="EMBL" id="CAJNOT010000016">
    <property type="protein sequence ID" value="CAF0773985.1"/>
    <property type="molecule type" value="Genomic_DNA"/>
</dbReference>
<dbReference type="PROSITE" id="PS51450">
    <property type="entry name" value="LRR"/>
    <property type="match status" value="1"/>
</dbReference>
<dbReference type="EMBL" id="CAJNOU010000001">
    <property type="protein sequence ID" value="CAF0788457.1"/>
    <property type="molecule type" value="Genomic_DNA"/>
</dbReference>
<dbReference type="Pfam" id="PF13855">
    <property type="entry name" value="LRR_8"/>
    <property type="match status" value="1"/>
</dbReference>
<reference evidence="5" key="1">
    <citation type="submission" date="2021-02" db="EMBL/GenBank/DDBJ databases">
        <authorList>
            <person name="Nowell W R."/>
        </authorList>
    </citation>
    <scope>NUCLEOTIDE SEQUENCE</scope>
</reference>
<gene>
    <name evidence="4" type="ORF">RFH988_LOCUS98</name>
    <name evidence="6" type="ORF">SEV965_LOCUS30</name>
    <name evidence="5" type="ORF">ZHD862_LOCUS1011</name>
</gene>
<evidence type="ECO:0000256" key="2">
    <source>
        <dbReference type="ARBA" id="ARBA00022737"/>
    </source>
</evidence>
<dbReference type="InterPro" id="IPR050715">
    <property type="entry name" value="LRR-SigEffector_domain"/>
</dbReference>
<evidence type="ECO:0008006" key="8">
    <source>
        <dbReference type="Google" id="ProtNLM"/>
    </source>
</evidence>
<protein>
    <recommendedName>
        <fullName evidence="8">Leucine-rich repeat-containing protein 59</fullName>
    </recommendedName>
</protein>
<evidence type="ECO:0000313" key="4">
    <source>
        <dbReference type="EMBL" id="CAF0730983.1"/>
    </source>
</evidence>
<feature type="region of interest" description="Disordered" evidence="3">
    <location>
        <begin position="143"/>
        <end position="215"/>
    </location>
</feature>
<keyword evidence="1" id="KW-0433">Leucine-rich repeat</keyword>
<evidence type="ECO:0000313" key="7">
    <source>
        <dbReference type="Proteomes" id="UP000663864"/>
    </source>
</evidence>
<feature type="compositionally biased region" description="Basic and acidic residues" evidence="3">
    <location>
        <begin position="143"/>
        <end position="157"/>
    </location>
</feature>
<dbReference type="InterPro" id="IPR001611">
    <property type="entry name" value="Leu-rich_rpt"/>
</dbReference>
<dbReference type="Proteomes" id="UP000663864">
    <property type="component" value="Unassembled WGS sequence"/>
</dbReference>
<dbReference type="OrthoDB" id="1394818at2759"/>
<name>A0A813QXQ7_9BILA</name>
<dbReference type="Gene3D" id="3.80.10.10">
    <property type="entry name" value="Ribonuclease Inhibitor"/>
    <property type="match status" value="1"/>
</dbReference>
<accession>A0A813QXQ7</accession>
<dbReference type="Pfam" id="PF00560">
    <property type="entry name" value="LRR_1"/>
    <property type="match status" value="1"/>
</dbReference>
<dbReference type="Proteomes" id="UP000663882">
    <property type="component" value="Unassembled WGS sequence"/>
</dbReference>
<evidence type="ECO:0000313" key="6">
    <source>
        <dbReference type="EMBL" id="CAF0788457.1"/>
    </source>
</evidence>
<evidence type="ECO:0000256" key="1">
    <source>
        <dbReference type="ARBA" id="ARBA00022614"/>
    </source>
</evidence>